<keyword evidence="9" id="KW-0448">Lipopolysaccharide biosynthesis</keyword>
<dbReference type="Gene3D" id="3.40.50.2000">
    <property type="entry name" value="Glycogen Phosphorylase B"/>
    <property type="match status" value="1"/>
</dbReference>
<evidence type="ECO:0000259" key="10">
    <source>
        <dbReference type="Pfam" id="PF04413"/>
    </source>
</evidence>
<evidence type="ECO:0000313" key="12">
    <source>
        <dbReference type="Proteomes" id="UP000037939"/>
    </source>
</evidence>
<evidence type="ECO:0000256" key="1">
    <source>
        <dbReference type="ARBA" id="ARBA00004713"/>
    </source>
</evidence>
<dbReference type="UniPathway" id="UPA00958"/>
<evidence type="ECO:0000256" key="3">
    <source>
        <dbReference type="ARBA" id="ARBA00019077"/>
    </source>
</evidence>
<protein>
    <recommendedName>
        <fullName evidence="3 9">3-deoxy-D-manno-octulosonic acid transferase</fullName>
        <shortName evidence="9">Kdo transferase</shortName>
        <ecNumber evidence="2 9">2.4.99.12</ecNumber>
    </recommendedName>
    <alternativeName>
        <fullName evidence="5 9">Lipid IV(A) 3-deoxy-D-manno-octulosonic acid transferase</fullName>
    </alternativeName>
</protein>
<dbReference type="InterPro" id="IPR039901">
    <property type="entry name" value="Kdotransferase"/>
</dbReference>
<dbReference type="STRING" id="857265.WG78_20785"/>
<comment type="pathway">
    <text evidence="1 9">Bacterial outer membrane biogenesis; LPS core biosynthesis.</text>
</comment>
<evidence type="ECO:0000256" key="5">
    <source>
        <dbReference type="ARBA" id="ARBA00031445"/>
    </source>
</evidence>
<comment type="similarity">
    <text evidence="9">Belongs to the glycosyltransferase group 1 family.</text>
</comment>
<keyword evidence="9" id="KW-0812">Transmembrane</keyword>
<dbReference type="GO" id="GO:0009244">
    <property type="term" value="P:lipopolysaccharide core region biosynthetic process"/>
    <property type="evidence" value="ECO:0007669"/>
    <property type="project" value="UniProtKB-UniRule"/>
</dbReference>
<keyword evidence="9" id="KW-0472">Membrane</keyword>
<proteinExistence type="inferred from homology"/>
<feature type="site" description="Transition state stabilizer" evidence="8">
    <location>
        <position position="208"/>
    </location>
</feature>
<comment type="subcellular location">
    <subcellularLocation>
        <location evidence="9">Cell membrane</location>
    </subcellularLocation>
</comment>
<keyword evidence="9" id="KW-1133">Transmembrane helix</keyword>
<dbReference type="EC" id="2.4.99.12" evidence="2 9"/>
<dbReference type="AlphaFoldDB" id="A0A0N1JRD3"/>
<keyword evidence="9" id="KW-1003">Cell membrane</keyword>
<gene>
    <name evidence="11" type="primary">waaA</name>
    <name evidence="11" type="ORF">WG78_20785</name>
</gene>
<dbReference type="NCBIfam" id="NF004386">
    <property type="entry name" value="PRK05749.1-2"/>
    <property type="match status" value="1"/>
</dbReference>
<evidence type="ECO:0000256" key="6">
    <source>
        <dbReference type="ARBA" id="ARBA00049183"/>
    </source>
</evidence>
<dbReference type="PATRIC" id="fig|857265.3.peg.4255"/>
<feature type="active site" description="Proton acceptor" evidence="7">
    <location>
        <position position="62"/>
    </location>
</feature>
<reference evidence="11 12" key="1">
    <citation type="submission" date="2015-07" db="EMBL/GenBank/DDBJ databases">
        <title>Draft genome sequence of the Amantichitinum ursilacus IGB-41, a new chitin-degrading bacterium.</title>
        <authorList>
            <person name="Kirstahler P."/>
            <person name="Guenther M."/>
            <person name="Grumaz C."/>
            <person name="Rupp S."/>
            <person name="Zibek S."/>
            <person name="Sohn K."/>
        </authorList>
    </citation>
    <scope>NUCLEOTIDE SEQUENCE [LARGE SCALE GENOMIC DNA]</scope>
    <source>
        <strain evidence="11 12">IGB-41</strain>
    </source>
</reference>
<dbReference type="PANTHER" id="PTHR42755">
    <property type="entry name" value="3-DEOXY-MANNO-OCTULOSONATE CYTIDYLYLTRANSFERASE"/>
    <property type="match status" value="1"/>
</dbReference>
<feature type="transmembrane region" description="Helical" evidence="9">
    <location>
        <begin position="6"/>
        <end position="23"/>
    </location>
</feature>
<keyword evidence="12" id="KW-1185">Reference proteome</keyword>
<dbReference type="Pfam" id="PF04413">
    <property type="entry name" value="Glycos_transf_N"/>
    <property type="match status" value="1"/>
</dbReference>
<evidence type="ECO:0000256" key="7">
    <source>
        <dbReference type="PIRSR" id="PIRSR639901-1"/>
    </source>
</evidence>
<sequence length="423" mass="46950">MIVRWLYNLLLWAMTPGVALYLLRRARKQPAYKLNWDERWARYQQPTRVSGVIWLHAVSVGEVRAAVPLINALERAWPGRPLLLTCMTPTGRETAQSLLGDRVEIAYLPYDYPGATQRFLKRYQPLFGLLMETELWPNLVHACQRRKVPLFLVNARLSAKSAEGYRRVRWLLSPAITGLTGTFAQSKADAERLIALGAQNVSVVGNVKFDFEPATELVARGAHWRTLVGDRPVLLIASSREGEEPLLLDALEAVTLPPHTLLVLVPRHPQRFNEVAELLSQRGVRSLRRSAWDETPIPLETTVLLGDSMGELNAWYALADLAIIGGSILPFGSQNLIESCAAGTPVVLGPSTFNFAQAAQLALEVGAARQGQDATEVARLAAQWLNNRSARAEASKIATRFASAHRGATQRVLDLLKRRVPRD</sequence>
<dbReference type="Proteomes" id="UP000037939">
    <property type="component" value="Unassembled WGS sequence"/>
</dbReference>
<organism evidence="11 12">
    <name type="scientific">Amantichitinum ursilacus</name>
    <dbReference type="NCBI Taxonomy" id="857265"/>
    <lineage>
        <taxon>Bacteria</taxon>
        <taxon>Pseudomonadati</taxon>
        <taxon>Pseudomonadota</taxon>
        <taxon>Betaproteobacteria</taxon>
        <taxon>Neisseriales</taxon>
        <taxon>Chitinibacteraceae</taxon>
        <taxon>Amantichitinum</taxon>
    </lineage>
</organism>
<dbReference type="GO" id="GO:0005886">
    <property type="term" value="C:plasma membrane"/>
    <property type="evidence" value="ECO:0007669"/>
    <property type="project" value="UniProtKB-SubCell"/>
</dbReference>
<dbReference type="SUPFAM" id="SSF53756">
    <property type="entry name" value="UDP-Glycosyltransferase/glycogen phosphorylase"/>
    <property type="match status" value="1"/>
</dbReference>
<dbReference type="InterPro" id="IPR038107">
    <property type="entry name" value="Glycos_transf_N_sf"/>
</dbReference>
<evidence type="ECO:0000256" key="9">
    <source>
        <dbReference type="RuleBase" id="RU365103"/>
    </source>
</evidence>
<feature type="site" description="Transition state stabilizer" evidence="8">
    <location>
        <position position="132"/>
    </location>
</feature>
<evidence type="ECO:0000256" key="8">
    <source>
        <dbReference type="PIRSR" id="PIRSR639901-2"/>
    </source>
</evidence>
<dbReference type="RefSeq" id="WP_053939722.1">
    <property type="nucleotide sequence ID" value="NZ_LAQT01000037.1"/>
</dbReference>
<dbReference type="InterPro" id="IPR007507">
    <property type="entry name" value="Glycos_transf_N"/>
</dbReference>
<keyword evidence="4 9" id="KW-0808">Transferase</keyword>
<keyword evidence="11" id="KW-0328">Glycosyltransferase</keyword>
<comment type="function">
    <text evidence="9">Involved in lipopolysaccharide (LPS) biosynthesis. Catalyzes the transfer of 3-deoxy-D-manno-octulosonate (Kdo) residue(s) from CMP-Kdo to lipid IV(A), the tetraacyldisaccharide-1,4'-bisphosphate precursor of lipid A.</text>
</comment>
<feature type="domain" description="3-deoxy-D-manno-octulosonic-acid transferase N-terminal" evidence="10">
    <location>
        <begin position="35"/>
        <end position="210"/>
    </location>
</feature>
<comment type="catalytic activity">
    <reaction evidence="6 9">
        <text>lipid IVA (E. coli) + CMP-3-deoxy-beta-D-manno-octulosonate = alpha-Kdo-(2-&gt;6)-lipid IVA (E. coli) + CMP + H(+)</text>
        <dbReference type="Rhea" id="RHEA:28066"/>
        <dbReference type="ChEBI" id="CHEBI:15378"/>
        <dbReference type="ChEBI" id="CHEBI:58603"/>
        <dbReference type="ChEBI" id="CHEBI:60364"/>
        <dbReference type="ChEBI" id="CHEBI:60377"/>
        <dbReference type="ChEBI" id="CHEBI:85987"/>
        <dbReference type="EC" id="2.4.99.12"/>
    </reaction>
</comment>
<dbReference type="Gene3D" id="3.40.50.11720">
    <property type="entry name" value="3-Deoxy-D-manno-octulosonic-acid transferase, N-terminal domain"/>
    <property type="match status" value="1"/>
</dbReference>
<dbReference type="EMBL" id="LAQT01000037">
    <property type="protein sequence ID" value="KPC49370.1"/>
    <property type="molecule type" value="Genomic_DNA"/>
</dbReference>
<dbReference type="PANTHER" id="PTHR42755:SF1">
    <property type="entry name" value="3-DEOXY-D-MANNO-OCTULOSONIC ACID TRANSFERASE, MITOCHONDRIAL-RELATED"/>
    <property type="match status" value="1"/>
</dbReference>
<comment type="caution">
    <text evidence="11">The sequence shown here is derived from an EMBL/GenBank/DDBJ whole genome shotgun (WGS) entry which is preliminary data.</text>
</comment>
<name>A0A0N1JRD3_9NEIS</name>
<dbReference type="FunFam" id="3.40.50.11720:FF:000001">
    <property type="entry name" value="3-deoxy-D-manno-octulosonic acid transferase"/>
    <property type="match status" value="1"/>
</dbReference>
<evidence type="ECO:0000313" key="11">
    <source>
        <dbReference type="EMBL" id="KPC49370.1"/>
    </source>
</evidence>
<accession>A0A0N1JRD3</accession>
<evidence type="ECO:0000256" key="4">
    <source>
        <dbReference type="ARBA" id="ARBA00022679"/>
    </source>
</evidence>
<dbReference type="GO" id="GO:0043842">
    <property type="term" value="F:Kdo transferase activity"/>
    <property type="evidence" value="ECO:0007669"/>
    <property type="project" value="UniProtKB-EC"/>
</dbReference>
<dbReference type="GO" id="GO:0009245">
    <property type="term" value="P:lipid A biosynthetic process"/>
    <property type="evidence" value="ECO:0007669"/>
    <property type="project" value="TreeGrafter"/>
</dbReference>
<evidence type="ECO:0000256" key="2">
    <source>
        <dbReference type="ARBA" id="ARBA00012621"/>
    </source>
</evidence>